<proteinExistence type="evidence at transcript level"/>
<reference evidence="2" key="4">
    <citation type="journal article" date="2001" name="Nature">
        <title>Functional annotation of a full-length mouse cDNA collection.</title>
        <authorList>
            <consortium name="The RIKEN Genome Exploration Research Group Phase II Team and the FANTOM Consortium"/>
        </authorList>
    </citation>
    <scope>NUCLEOTIDE SEQUENCE</scope>
    <source>
        <strain evidence="2">C57BL/6J</strain>
        <tissue evidence="2">Pituitary gland</tissue>
    </source>
</reference>
<dbReference type="AlphaFoldDB" id="Q8BPA5"/>
<protein>
    <submittedName>
        <fullName evidence="2">Uncharacterized protein</fullName>
    </submittedName>
</protein>
<dbReference type="PhosphoSitePlus" id="Q8BPA5"/>
<organism evidence="2">
    <name type="scientific">Mus musculus</name>
    <name type="common">Mouse</name>
    <dbReference type="NCBI Taxonomy" id="10090"/>
    <lineage>
        <taxon>Eukaryota</taxon>
        <taxon>Metazoa</taxon>
        <taxon>Chordata</taxon>
        <taxon>Craniata</taxon>
        <taxon>Vertebrata</taxon>
        <taxon>Euteleostomi</taxon>
        <taxon>Mammalia</taxon>
        <taxon>Eutheria</taxon>
        <taxon>Euarchontoglires</taxon>
        <taxon>Glires</taxon>
        <taxon>Rodentia</taxon>
        <taxon>Myomorpha</taxon>
        <taxon>Muroidea</taxon>
        <taxon>Muridae</taxon>
        <taxon>Murinae</taxon>
        <taxon>Mus</taxon>
        <taxon>Mus</taxon>
    </lineage>
</organism>
<feature type="compositionally biased region" description="Basic and acidic residues" evidence="1">
    <location>
        <begin position="18"/>
        <end position="29"/>
    </location>
</feature>
<accession>Q8BPA5</accession>
<feature type="compositionally biased region" description="Low complexity" evidence="1">
    <location>
        <begin position="1"/>
        <end position="15"/>
    </location>
</feature>
<dbReference type="MGI" id="MGI:3026931">
    <property type="gene designation" value="5330438D12Rik"/>
</dbReference>
<feature type="compositionally biased region" description="Low complexity" evidence="1">
    <location>
        <begin position="105"/>
        <end position="119"/>
    </location>
</feature>
<evidence type="ECO:0000313" key="2">
    <source>
        <dbReference type="EMBL" id="BAC36767.1"/>
    </source>
</evidence>
<feature type="compositionally biased region" description="Basic and acidic residues" evidence="1">
    <location>
        <begin position="58"/>
        <end position="70"/>
    </location>
</feature>
<reference evidence="2" key="7">
    <citation type="journal article" date="2005" name="Science">
        <title>The Transcriptional Landscape of the Mammalian Genome.</title>
        <authorList>
            <consortium name="The FANTOM Consortium"/>
            <consortium name="Riken Genome Exploration Research Group and Genome Science Group (Genome Network Project Core Group)"/>
        </authorList>
    </citation>
    <scope>NUCLEOTIDE SEQUENCE</scope>
    <source>
        <strain evidence="2">C57BL/6J</strain>
        <tissue evidence="2">Pituitary gland</tissue>
    </source>
</reference>
<feature type="compositionally biased region" description="Low complexity" evidence="1">
    <location>
        <begin position="71"/>
        <end position="83"/>
    </location>
</feature>
<gene>
    <name evidence="3" type="primary">5330438D12Rik</name>
</gene>
<dbReference type="EMBL" id="AK077360">
    <property type="protein sequence ID" value="BAC36767.1"/>
    <property type="molecule type" value="mRNA"/>
</dbReference>
<name>Q8BPA5_MOUSE</name>
<reference evidence="2" key="8">
    <citation type="journal article" date="2005" name="Science">
        <title>Antisense Transcription in the Mammalian Transcriptome.</title>
        <authorList>
            <consortium name="RIKEN Genome Exploration Research Group and Genome Science Group (Genome Network Project Core Group) and the FANTOM Consortium"/>
        </authorList>
    </citation>
    <scope>NUCLEOTIDE SEQUENCE</scope>
    <source>
        <strain evidence="2">C57BL/6J</strain>
        <tissue evidence="2">Pituitary gland</tissue>
    </source>
</reference>
<dbReference type="iPTMnet" id="Q8BPA5"/>
<reference evidence="2" key="6">
    <citation type="submission" date="2002-04" db="EMBL/GenBank/DDBJ databases">
        <authorList>
            <person name="Adachi J."/>
            <person name="Aizawa K."/>
            <person name="Akimura T."/>
            <person name="Arakawa T."/>
            <person name="Bono H."/>
            <person name="Carninci P."/>
            <person name="Fukuda S."/>
            <person name="Furuno M."/>
            <person name="Hanagaki T."/>
            <person name="Hara A."/>
            <person name="Hashizume W."/>
            <person name="Hayashida K."/>
            <person name="Hayatsu N."/>
            <person name="Hiramoto K."/>
            <person name="Hiraoka T."/>
            <person name="Hirozane T."/>
            <person name="Hori F."/>
            <person name="Imotani K."/>
            <person name="Ishii Y."/>
            <person name="Itoh M."/>
            <person name="Kagawa I."/>
            <person name="Kasukawa T."/>
            <person name="Katoh H."/>
            <person name="Kawai J."/>
            <person name="Kojima Y."/>
            <person name="Kondo S."/>
            <person name="Konno H."/>
            <person name="Kouda M."/>
            <person name="Koya S."/>
            <person name="Kurihara C."/>
            <person name="Matsuyama T."/>
            <person name="Miyazaki A."/>
            <person name="Murata M."/>
            <person name="Nakamura M."/>
            <person name="Nishi K."/>
            <person name="Nomura K."/>
            <person name="Numazaki R."/>
            <person name="Ohno M."/>
            <person name="Ohsato N."/>
            <person name="Okazaki Y."/>
            <person name="Saito R."/>
            <person name="Saitoh H."/>
            <person name="Sakai C."/>
            <person name="Sakai K."/>
            <person name="Sakazume N."/>
            <person name="Sano H."/>
            <person name="Sasaki D."/>
            <person name="Shibata K."/>
            <person name="Shinagawa A."/>
            <person name="Shiraki T."/>
            <person name="Sogabe Y."/>
            <person name="Tagami M."/>
            <person name="Tagawa A."/>
            <person name="Takahashi F."/>
            <person name="Takaku-Akahira S."/>
            <person name="Takeda Y."/>
            <person name="Tanaka T."/>
            <person name="Tomaru A."/>
            <person name="Toya T."/>
            <person name="Yasunishi A."/>
            <person name="Muramatsu M."/>
            <person name="Hayashizaki Y."/>
        </authorList>
    </citation>
    <scope>NUCLEOTIDE SEQUENCE</scope>
    <source>
        <strain evidence="2">C57BL/6J</strain>
        <tissue evidence="2">Pituitary gland</tissue>
    </source>
</reference>
<reference evidence="2" key="2">
    <citation type="journal article" date="2000" name="Genome Res.">
        <title>Normalization and subtraction of cap-trapper-selected cDNAs to prepare full-length cDNA libraries for rapid discovery of new genes.</title>
        <authorList>
            <person name="Carninci P."/>
            <person name="Shibata Y."/>
            <person name="Hayatsu N."/>
            <person name="Sugahara Y."/>
            <person name="Shibata K."/>
            <person name="Itoh M."/>
            <person name="Konno H."/>
            <person name="Okazaki Y."/>
            <person name="Muramatsu M."/>
            <person name="Hayashizaki Y."/>
        </authorList>
    </citation>
    <scope>NUCLEOTIDE SEQUENCE</scope>
    <source>
        <strain evidence="2">C57BL/6J</strain>
        <tissue evidence="2">Pituitary gland</tissue>
    </source>
</reference>
<dbReference type="AGR" id="MGI:3026931"/>
<evidence type="ECO:0000256" key="1">
    <source>
        <dbReference type="SAM" id="MobiDB-lite"/>
    </source>
</evidence>
<evidence type="ECO:0000313" key="3">
    <source>
        <dbReference type="MGI" id="MGI:3026931"/>
    </source>
</evidence>
<reference evidence="2" key="5">
    <citation type="journal article" date="2002" name="Nature">
        <title>Analysis of the mouse transcriptome based on functional annotation of 60,770 full-length cDNAs.</title>
        <authorList>
            <consortium name="The FANTOM Consortium and the RIKEN Genome Exploration Research Group Phase I and II Team"/>
        </authorList>
    </citation>
    <scope>NUCLEOTIDE SEQUENCE</scope>
    <source>
        <strain evidence="2">C57BL/6J</strain>
        <tissue evidence="2">Pituitary gland</tissue>
    </source>
</reference>
<reference evidence="2" key="1">
    <citation type="journal article" date="1999" name="Methods Enzymol.">
        <title>High-efficiency full-length cDNA cloning.</title>
        <authorList>
            <person name="Carninci P."/>
            <person name="Hayashizaki Y."/>
        </authorList>
    </citation>
    <scope>NUCLEOTIDE SEQUENCE</scope>
    <source>
        <strain evidence="2">C57BL/6J</strain>
        <tissue evidence="2">Pituitary gland</tissue>
    </source>
</reference>
<feature type="compositionally biased region" description="Basic and acidic residues" evidence="1">
    <location>
        <begin position="122"/>
        <end position="137"/>
    </location>
</feature>
<sequence length="224" mass="23563">MATYPPRRLLGARPLPSDPRRDPRRSDSARRRRRRRLQQQKPASERGSPNGRNAARTPVDREKHNARLEPSRASAASRGSVRRCLVAVTEESGAWAASPGSRTQTAATPGAAAATPGAARLGSERAGERGPRGRGEAEGGVGPPTGGRAACLCLCFPRTPPPRAPPSGCPRSFPTLVRGPVRCGACGASVLPPPRCLRYLGALPQTPAARRPHLPSSEFPSAGT</sequence>
<reference evidence="2" key="3">
    <citation type="journal article" date="2000" name="Genome Res.">
        <title>RIKEN integrated sequence analysis (RISA) system--384-format sequencing pipeline with 384 multicapillary sequencer.</title>
        <authorList>
            <person name="Shibata K."/>
            <person name="Itoh M."/>
            <person name="Aizawa K."/>
            <person name="Nagaoka S."/>
            <person name="Sasaki N."/>
            <person name="Carninci P."/>
            <person name="Konno H."/>
            <person name="Akiyama J."/>
            <person name="Nishi K."/>
            <person name="Kitsunai T."/>
            <person name="Tashiro H."/>
            <person name="Itoh M."/>
            <person name="Sumi N."/>
            <person name="Ishii Y."/>
            <person name="Nakamura S."/>
            <person name="Hazama M."/>
            <person name="Nishine T."/>
            <person name="Harada A."/>
            <person name="Yamamoto R."/>
            <person name="Matsumoto H."/>
            <person name="Sakaguchi S."/>
            <person name="Ikegami T."/>
            <person name="Kashiwagi K."/>
            <person name="Fujiwake S."/>
            <person name="Inoue K."/>
            <person name="Togawa Y."/>
            <person name="Izawa M."/>
            <person name="Ohara E."/>
            <person name="Watahiki M."/>
            <person name="Yoneda Y."/>
            <person name="Ishikawa T."/>
            <person name="Ozawa K."/>
            <person name="Tanaka T."/>
            <person name="Matsuura S."/>
            <person name="Kawai J."/>
            <person name="Okazaki Y."/>
            <person name="Muramatsu M."/>
            <person name="Inoue Y."/>
            <person name="Kira A."/>
            <person name="Hayashizaki Y."/>
        </authorList>
    </citation>
    <scope>NUCLEOTIDE SEQUENCE</scope>
    <source>
        <strain evidence="2">C57BL/6J</strain>
        <tissue evidence="2">Pituitary gland</tissue>
    </source>
</reference>
<feature type="region of interest" description="Disordered" evidence="1">
    <location>
        <begin position="1"/>
        <end position="145"/>
    </location>
</feature>